<protein>
    <submittedName>
        <fullName evidence="1">Uncharacterized protein</fullName>
    </submittedName>
</protein>
<sequence>MALYLVVHSPRPDADDGSPAPPSRLTALARALGGPGASPRWLRAWSPDLHDDRIFSLWEAESAAQVQTALARYGFLDHLEAQPLQVREWGPEDVLTADG</sequence>
<accession>A0A6J4UN42</accession>
<reference evidence="1" key="1">
    <citation type="submission" date="2020-02" db="EMBL/GenBank/DDBJ databases">
        <authorList>
            <person name="Meier V. D."/>
        </authorList>
    </citation>
    <scope>NUCLEOTIDE SEQUENCE</scope>
    <source>
        <strain evidence="1">AVDCRST_MAG73</strain>
    </source>
</reference>
<organism evidence="1">
    <name type="scientific">uncultured Thermomicrobiales bacterium</name>
    <dbReference type="NCBI Taxonomy" id="1645740"/>
    <lineage>
        <taxon>Bacteria</taxon>
        <taxon>Pseudomonadati</taxon>
        <taxon>Thermomicrobiota</taxon>
        <taxon>Thermomicrobia</taxon>
        <taxon>Thermomicrobiales</taxon>
        <taxon>environmental samples</taxon>
    </lineage>
</organism>
<name>A0A6J4UN42_9BACT</name>
<proteinExistence type="predicted"/>
<evidence type="ECO:0000313" key="1">
    <source>
        <dbReference type="EMBL" id="CAA9555475.1"/>
    </source>
</evidence>
<gene>
    <name evidence="1" type="ORF">AVDCRST_MAG73-3248</name>
</gene>
<dbReference type="AlphaFoldDB" id="A0A6J4UN42"/>
<dbReference type="EMBL" id="CADCWE010000214">
    <property type="protein sequence ID" value="CAA9555475.1"/>
    <property type="molecule type" value="Genomic_DNA"/>
</dbReference>